<organism evidence="1 2">
    <name type="scientific">Microbacterium trichothecenolyticum</name>
    <name type="common">Aureobacterium trichothecenolyticum</name>
    <dbReference type="NCBI Taxonomy" id="69370"/>
    <lineage>
        <taxon>Bacteria</taxon>
        <taxon>Bacillati</taxon>
        <taxon>Actinomycetota</taxon>
        <taxon>Actinomycetes</taxon>
        <taxon>Micrococcales</taxon>
        <taxon>Microbacteriaceae</taxon>
        <taxon>Microbacterium</taxon>
    </lineage>
</organism>
<accession>A0A0M2HA80</accession>
<dbReference type="PATRIC" id="fig|69370.6.peg.3044"/>
<comment type="caution">
    <text evidence="1">The sequence shown here is derived from an EMBL/GenBank/DDBJ whole genome shotgun (WGS) entry which is preliminary data.</text>
</comment>
<keyword evidence="2" id="KW-1185">Reference proteome</keyword>
<proteinExistence type="predicted"/>
<dbReference type="Proteomes" id="UP000034098">
    <property type="component" value="Unassembled WGS sequence"/>
</dbReference>
<protein>
    <submittedName>
        <fullName evidence="1">Uncharacterized protein</fullName>
    </submittedName>
</protein>
<dbReference type="RefSeq" id="WP_045300781.1">
    <property type="nucleotide sequence ID" value="NZ_JYJA01000038.1"/>
</dbReference>
<evidence type="ECO:0000313" key="1">
    <source>
        <dbReference type="EMBL" id="KJL41074.1"/>
    </source>
</evidence>
<reference evidence="1 2" key="1">
    <citation type="submission" date="2015-02" db="EMBL/GenBank/DDBJ databases">
        <title>Draft genome sequences of ten Microbacterium spp. with emphasis on heavy metal contaminated environments.</title>
        <authorList>
            <person name="Corretto E."/>
        </authorList>
    </citation>
    <scope>NUCLEOTIDE SEQUENCE [LARGE SCALE GENOMIC DNA]</scope>
    <source>
        <strain evidence="1 2">DSM 8608</strain>
    </source>
</reference>
<evidence type="ECO:0000313" key="2">
    <source>
        <dbReference type="Proteomes" id="UP000034098"/>
    </source>
</evidence>
<sequence length="91" mass="10102">MIDEALSSAVITYVGYDTDTAIPGRHPDRIADDDLRREVLAIVATVDREEPGDQGLWVWGAEVATRVGEKYPQLSSDALDALKALITFEWR</sequence>
<name>A0A0M2HA80_MICTR</name>
<dbReference type="OrthoDB" id="5076037at2"/>
<dbReference type="AlphaFoldDB" id="A0A0M2HA80"/>
<gene>
    <name evidence="1" type="ORF">RS82_02990</name>
</gene>
<dbReference type="EMBL" id="JYJA01000038">
    <property type="protein sequence ID" value="KJL41074.1"/>
    <property type="molecule type" value="Genomic_DNA"/>
</dbReference>